<dbReference type="NCBIfam" id="TIGR00007">
    <property type="entry name" value="1-(5-phosphoribosyl)-5-[(5-phosphoribosylamino)methylideneamino]imidazole-4-carboxamide isomerase"/>
    <property type="match status" value="1"/>
</dbReference>
<evidence type="ECO:0000256" key="6">
    <source>
        <dbReference type="ARBA" id="ARBA00022605"/>
    </source>
</evidence>
<name>A0A9D8KDX3_9DELT</name>
<keyword evidence="7 9" id="KW-0368">Histidine biosynthesis</keyword>
<evidence type="ECO:0000256" key="11">
    <source>
        <dbReference type="RuleBase" id="RU003658"/>
    </source>
</evidence>
<feature type="active site" description="Proton donor" evidence="9">
    <location>
        <position position="129"/>
    </location>
</feature>
<keyword evidence="8 9" id="KW-0413">Isomerase</keyword>
<comment type="similarity">
    <text evidence="4 9 10">Belongs to the HisA/HisF family.</text>
</comment>
<dbReference type="Gene3D" id="3.20.20.70">
    <property type="entry name" value="Aldolase class I"/>
    <property type="match status" value="1"/>
</dbReference>
<accession>A0A9D8KDX3</accession>
<feature type="active site" description="Proton acceptor" evidence="9">
    <location>
        <position position="8"/>
    </location>
</feature>
<dbReference type="EC" id="5.3.1.16" evidence="9 11"/>
<dbReference type="HAMAP" id="MF_01014">
    <property type="entry name" value="HisA"/>
    <property type="match status" value="1"/>
</dbReference>
<evidence type="ECO:0000256" key="8">
    <source>
        <dbReference type="ARBA" id="ARBA00023235"/>
    </source>
</evidence>
<dbReference type="InterPro" id="IPR044524">
    <property type="entry name" value="Isoase_HisA-like"/>
</dbReference>
<evidence type="ECO:0000313" key="13">
    <source>
        <dbReference type="Proteomes" id="UP000809273"/>
    </source>
</evidence>
<reference evidence="12" key="1">
    <citation type="journal article" date="2021" name="Environ. Microbiol.">
        <title>Genomic characterization of three novel Desulfobacterota classes expand the metabolic and phylogenetic diversity of the phylum.</title>
        <authorList>
            <person name="Murphy C.L."/>
            <person name="Biggerstaff J."/>
            <person name="Eichhorn A."/>
            <person name="Ewing E."/>
            <person name="Shahan R."/>
            <person name="Soriano D."/>
            <person name="Stewart S."/>
            <person name="VanMol K."/>
            <person name="Walker R."/>
            <person name="Walters P."/>
            <person name="Elshahed M.S."/>
            <person name="Youssef N.H."/>
        </authorList>
    </citation>
    <scope>NUCLEOTIDE SEQUENCE</scope>
    <source>
        <strain evidence="12">Zod_Metabat.24</strain>
    </source>
</reference>
<dbReference type="GO" id="GO:0005737">
    <property type="term" value="C:cytoplasm"/>
    <property type="evidence" value="ECO:0007669"/>
    <property type="project" value="UniProtKB-SubCell"/>
</dbReference>
<evidence type="ECO:0000256" key="1">
    <source>
        <dbReference type="ARBA" id="ARBA00000901"/>
    </source>
</evidence>
<dbReference type="InterPro" id="IPR006063">
    <property type="entry name" value="HisA_bact_arch"/>
</dbReference>
<evidence type="ECO:0000313" key="12">
    <source>
        <dbReference type="EMBL" id="MBN1573295.1"/>
    </source>
</evidence>
<protein>
    <recommendedName>
        <fullName evidence="9 11">1-(5-phosphoribosyl)-5-[(5-phosphoribosylamino)methylideneamino] imidazole-4-carboxamide isomerase</fullName>
        <ecNumber evidence="9 11">5.3.1.16</ecNumber>
    </recommendedName>
    <alternativeName>
        <fullName evidence="9">Phosphoribosylformimino-5-aminoimidazole carboxamide ribotide isomerase</fullName>
    </alternativeName>
</protein>
<dbReference type="EMBL" id="JAFGIX010000046">
    <property type="protein sequence ID" value="MBN1573295.1"/>
    <property type="molecule type" value="Genomic_DNA"/>
</dbReference>
<evidence type="ECO:0000256" key="2">
    <source>
        <dbReference type="ARBA" id="ARBA00004496"/>
    </source>
</evidence>
<dbReference type="Pfam" id="PF00977">
    <property type="entry name" value="His_biosynth"/>
    <property type="match status" value="1"/>
</dbReference>
<dbReference type="PANTHER" id="PTHR43090:SF2">
    <property type="entry name" value="1-(5-PHOSPHORIBOSYL)-5-[(5-PHOSPHORIBOSYLAMINO)METHYLIDENEAMINO] IMIDAZOLE-4-CARBOXAMIDE ISOMERASE"/>
    <property type="match status" value="1"/>
</dbReference>
<comment type="pathway">
    <text evidence="3 9 11">Amino-acid biosynthesis; L-histidine biosynthesis; L-histidine from 5-phospho-alpha-D-ribose 1-diphosphate: step 4/9.</text>
</comment>
<evidence type="ECO:0000256" key="4">
    <source>
        <dbReference type="ARBA" id="ARBA00009667"/>
    </source>
</evidence>
<dbReference type="GO" id="GO:0000162">
    <property type="term" value="P:L-tryptophan biosynthetic process"/>
    <property type="evidence" value="ECO:0007669"/>
    <property type="project" value="TreeGrafter"/>
</dbReference>
<dbReference type="InterPro" id="IPR013785">
    <property type="entry name" value="Aldolase_TIM"/>
</dbReference>
<evidence type="ECO:0000256" key="10">
    <source>
        <dbReference type="RuleBase" id="RU003657"/>
    </source>
</evidence>
<proteinExistence type="inferred from homology"/>
<evidence type="ECO:0000256" key="9">
    <source>
        <dbReference type="HAMAP-Rule" id="MF_01014"/>
    </source>
</evidence>
<dbReference type="InterPro" id="IPR006062">
    <property type="entry name" value="His_biosynth"/>
</dbReference>
<dbReference type="InterPro" id="IPR023016">
    <property type="entry name" value="HisA/PriA"/>
</dbReference>
<reference evidence="12" key="2">
    <citation type="submission" date="2021-01" db="EMBL/GenBank/DDBJ databases">
        <authorList>
            <person name="Hahn C.R."/>
            <person name="Youssef N.H."/>
            <person name="Elshahed M."/>
        </authorList>
    </citation>
    <scope>NUCLEOTIDE SEQUENCE</scope>
    <source>
        <strain evidence="12">Zod_Metabat.24</strain>
    </source>
</reference>
<dbReference type="GO" id="GO:0003949">
    <property type="term" value="F:1-(5-phosphoribosyl)-5-[(5-phosphoribosylamino)methylideneamino]imidazole-4-carboxamide isomerase activity"/>
    <property type="evidence" value="ECO:0007669"/>
    <property type="project" value="UniProtKB-UniRule"/>
</dbReference>
<dbReference type="FunFam" id="3.20.20.70:FF:000009">
    <property type="entry name" value="1-(5-phosphoribosyl)-5-[(5-phosphoribosylamino)methylideneamino] imidazole-4-carboxamide isomerase"/>
    <property type="match status" value="1"/>
</dbReference>
<dbReference type="SUPFAM" id="SSF51366">
    <property type="entry name" value="Ribulose-phoshate binding barrel"/>
    <property type="match status" value="1"/>
</dbReference>
<dbReference type="AlphaFoldDB" id="A0A9D8KDX3"/>
<dbReference type="InterPro" id="IPR011060">
    <property type="entry name" value="RibuloseP-bd_barrel"/>
</dbReference>
<sequence>MVVIPAVDMMGGRAVRLSQGDFNKETRYFEDSFDAARNWVECGAKRLHLVDLDAAKKGAPAHMDTVARIVRELRVPVEIGGGIRSMDIVEKYLGIGVGWVIVGTAAVDDRDFVLTAASRFPDRIILGIDARDGLVKTKGWTEGTALTAVELARSYINTGIAAVIYTDIAKDGVGGGVDIEGTRRLAVDGKIPTIASGGIKYIDDIRAVIPLEKDGVIGVIAGRSLYEGTLDLAEAIREADGKKATAGG</sequence>
<dbReference type="Proteomes" id="UP000809273">
    <property type="component" value="Unassembled WGS sequence"/>
</dbReference>
<evidence type="ECO:0000256" key="3">
    <source>
        <dbReference type="ARBA" id="ARBA00005133"/>
    </source>
</evidence>
<gene>
    <name evidence="9 12" type="primary">hisA</name>
    <name evidence="12" type="ORF">JW984_08890</name>
</gene>
<comment type="subcellular location">
    <subcellularLocation>
        <location evidence="2 9 11">Cytoplasm</location>
    </subcellularLocation>
</comment>
<comment type="catalytic activity">
    <reaction evidence="1 9 11">
        <text>1-(5-phospho-beta-D-ribosyl)-5-[(5-phospho-beta-D-ribosylamino)methylideneamino]imidazole-4-carboxamide = 5-[(5-phospho-1-deoxy-D-ribulos-1-ylimino)methylamino]-1-(5-phospho-beta-D-ribosyl)imidazole-4-carboxamide</text>
        <dbReference type="Rhea" id="RHEA:15469"/>
        <dbReference type="ChEBI" id="CHEBI:58435"/>
        <dbReference type="ChEBI" id="CHEBI:58525"/>
        <dbReference type="EC" id="5.3.1.16"/>
    </reaction>
</comment>
<organism evidence="12 13">
    <name type="scientific">Candidatus Zymogenus saltonus</name>
    <dbReference type="NCBI Taxonomy" id="2844893"/>
    <lineage>
        <taxon>Bacteria</taxon>
        <taxon>Deltaproteobacteria</taxon>
        <taxon>Candidatus Zymogenia</taxon>
        <taxon>Candidatus Zymogeniales</taxon>
        <taxon>Candidatus Zymogenaceae</taxon>
        <taxon>Candidatus Zymogenus</taxon>
    </lineage>
</organism>
<dbReference type="CDD" id="cd04732">
    <property type="entry name" value="HisA"/>
    <property type="match status" value="1"/>
</dbReference>
<evidence type="ECO:0000256" key="7">
    <source>
        <dbReference type="ARBA" id="ARBA00023102"/>
    </source>
</evidence>
<comment type="caution">
    <text evidence="12">The sequence shown here is derived from an EMBL/GenBank/DDBJ whole genome shotgun (WGS) entry which is preliminary data.</text>
</comment>
<keyword evidence="6 9" id="KW-0028">Amino-acid biosynthesis</keyword>
<keyword evidence="5 9" id="KW-0963">Cytoplasm</keyword>
<dbReference type="GO" id="GO:0000105">
    <property type="term" value="P:L-histidine biosynthetic process"/>
    <property type="evidence" value="ECO:0007669"/>
    <property type="project" value="UniProtKB-UniRule"/>
</dbReference>
<dbReference type="PANTHER" id="PTHR43090">
    <property type="entry name" value="1-(5-PHOSPHORIBOSYL)-5-[(5-PHOSPHORIBOSYLAMINO)METHYLIDENEAMINO] IMIDAZOLE-4-CARBOXAMIDE ISOMERASE"/>
    <property type="match status" value="1"/>
</dbReference>
<evidence type="ECO:0000256" key="5">
    <source>
        <dbReference type="ARBA" id="ARBA00022490"/>
    </source>
</evidence>